<evidence type="ECO:0000313" key="4">
    <source>
        <dbReference type="Proteomes" id="UP000052268"/>
    </source>
</evidence>
<keyword evidence="1" id="KW-0732">Signal</keyword>
<name>A0A0J7XUA9_9SPHN</name>
<dbReference type="Pfam" id="PF09832">
    <property type="entry name" value="DUF2059"/>
    <property type="match status" value="1"/>
</dbReference>
<feature type="domain" description="DUF2059" evidence="2">
    <location>
        <begin position="134"/>
        <end position="190"/>
    </location>
</feature>
<feature type="signal peptide" evidence="1">
    <location>
        <begin position="1"/>
        <end position="21"/>
    </location>
</feature>
<sequence length="249" mass="26917">MRPMLASACAALLCAAAPAFAAEPAASAAAAAPADPARLAAARQTVDYIFPLGTYARLMNGTMDKMMDSIMDSTMQMPVKDLAGISGVDTEKLGTASLAEIMAIYDPAYKERMRVSTRTMMAEMATLMTEFEPEIRDGLATAYAIRFDTAQLRDLNTFFATPTGKAYAAESYMIMMSPEVMTKMQAFMPKFMEMMPTIAEKVKAATAQMPPPRHYGDLSDTEKAKLAKVLGISRKELDKSEAAKAAQGE</sequence>
<dbReference type="PATRIC" id="fig|1114963.3.peg.2758"/>
<feature type="chain" id="PRO_5005291920" description="DUF2059 domain-containing protein" evidence="1">
    <location>
        <begin position="22"/>
        <end position="249"/>
    </location>
</feature>
<dbReference type="AlphaFoldDB" id="A0A0J7XUA9"/>
<organism evidence="3 4">
    <name type="scientific">Novosphingobium barchaimii LL02</name>
    <dbReference type="NCBI Taxonomy" id="1114963"/>
    <lineage>
        <taxon>Bacteria</taxon>
        <taxon>Pseudomonadati</taxon>
        <taxon>Pseudomonadota</taxon>
        <taxon>Alphaproteobacteria</taxon>
        <taxon>Sphingomonadales</taxon>
        <taxon>Sphingomonadaceae</taxon>
        <taxon>Novosphingobium</taxon>
    </lineage>
</organism>
<accession>A0A0J7XUA9</accession>
<reference evidence="3 4" key="1">
    <citation type="journal article" date="2015" name="G3 (Bethesda)">
        <title>Insights into Ongoing Evolution of the Hexachlorocyclohexane Catabolic Pathway from Comparative Genomics of Ten Sphingomonadaceae Strains.</title>
        <authorList>
            <person name="Pearce S.L."/>
            <person name="Oakeshott J.G."/>
            <person name="Pandey G."/>
        </authorList>
    </citation>
    <scope>NUCLEOTIDE SEQUENCE [LARGE SCALE GENOMIC DNA]</scope>
    <source>
        <strain evidence="3 4">LL02</strain>
    </source>
</reference>
<gene>
    <name evidence="3" type="ORF">V474_19610</name>
</gene>
<evidence type="ECO:0000259" key="2">
    <source>
        <dbReference type="Pfam" id="PF09832"/>
    </source>
</evidence>
<dbReference type="OrthoDB" id="7409988at2"/>
<proteinExistence type="predicted"/>
<evidence type="ECO:0000313" key="3">
    <source>
        <dbReference type="EMBL" id="KMS55244.1"/>
    </source>
</evidence>
<dbReference type="Proteomes" id="UP000052268">
    <property type="component" value="Unassembled WGS sequence"/>
</dbReference>
<comment type="caution">
    <text evidence="3">The sequence shown here is derived from an EMBL/GenBank/DDBJ whole genome shotgun (WGS) entry which is preliminary data.</text>
</comment>
<dbReference type="InterPro" id="IPR018637">
    <property type="entry name" value="DUF2059"/>
</dbReference>
<keyword evidence="4" id="KW-1185">Reference proteome</keyword>
<evidence type="ECO:0000256" key="1">
    <source>
        <dbReference type="SAM" id="SignalP"/>
    </source>
</evidence>
<dbReference type="EMBL" id="JACU01000005">
    <property type="protein sequence ID" value="KMS55244.1"/>
    <property type="molecule type" value="Genomic_DNA"/>
</dbReference>
<protein>
    <recommendedName>
        <fullName evidence="2">DUF2059 domain-containing protein</fullName>
    </recommendedName>
</protein>